<keyword evidence="2" id="KW-1185">Reference proteome</keyword>
<dbReference type="EMBL" id="JADLQX010000040">
    <property type="protein sequence ID" value="MBF6302272.1"/>
    <property type="molecule type" value="Genomic_DNA"/>
</dbReference>
<accession>A0ABS0D0A1</accession>
<sequence length="101" mass="10073">MTDTNLTAAITTQAVALVDAVLSLALGATSMPGSSMWSSMRDYVEGAAGAAAELDELIDIQTQGGGGPAEEGYTPADPAAVAAAVRSHILARLAERGLTAA</sequence>
<reference evidence="1 2" key="1">
    <citation type="submission" date="2020-10" db="EMBL/GenBank/DDBJ databases">
        <title>Identification of Nocardia species via Next-generation sequencing and recognition of intraspecies genetic diversity.</title>
        <authorList>
            <person name="Li P."/>
            <person name="Li P."/>
            <person name="Lu B."/>
        </authorList>
    </citation>
    <scope>NUCLEOTIDE SEQUENCE [LARGE SCALE GENOMIC DNA]</scope>
    <source>
        <strain evidence="1 2">BJ06-0157</strain>
    </source>
</reference>
<proteinExistence type="predicted"/>
<protein>
    <submittedName>
        <fullName evidence="1">Uncharacterized protein</fullName>
    </submittedName>
</protein>
<evidence type="ECO:0000313" key="2">
    <source>
        <dbReference type="Proteomes" id="UP000702209"/>
    </source>
</evidence>
<comment type="caution">
    <text evidence="1">The sequence shown here is derived from an EMBL/GenBank/DDBJ whole genome shotgun (WGS) entry which is preliminary data.</text>
</comment>
<organism evidence="1 2">
    <name type="scientific">Nocardia amamiensis</name>
    <dbReference type="NCBI Taxonomy" id="404578"/>
    <lineage>
        <taxon>Bacteria</taxon>
        <taxon>Bacillati</taxon>
        <taxon>Actinomycetota</taxon>
        <taxon>Actinomycetes</taxon>
        <taxon>Mycobacteriales</taxon>
        <taxon>Nocardiaceae</taxon>
        <taxon>Nocardia</taxon>
    </lineage>
</organism>
<dbReference type="RefSeq" id="WP_195133462.1">
    <property type="nucleotide sequence ID" value="NZ_JADLQX010000040.1"/>
</dbReference>
<gene>
    <name evidence="1" type="ORF">IU459_32735</name>
</gene>
<dbReference type="Proteomes" id="UP000702209">
    <property type="component" value="Unassembled WGS sequence"/>
</dbReference>
<evidence type="ECO:0000313" key="1">
    <source>
        <dbReference type="EMBL" id="MBF6302272.1"/>
    </source>
</evidence>
<name>A0ABS0D0A1_9NOCA</name>